<evidence type="ECO:0000256" key="5">
    <source>
        <dbReference type="ARBA" id="ARBA00023098"/>
    </source>
</evidence>
<keyword evidence="2 7" id="KW-0489">Methyltransferase</keyword>
<keyword evidence="4" id="KW-0949">S-adenosyl-L-methionine</keyword>
<dbReference type="GO" id="GO:0032259">
    <property type="term" value="P:methylation"/>
    <property type="evidence" value="ECO:0007669"/>
    <property type="project" value="UniProtKB-KW"/>
</dbReference>
<proteinExistence type="inferred from homology"/>
<dbReference type="PIRSF" id="PIRSF003085">
    <property type="entry name" value="CMAS"/>
    <property type="match status" value="1"/>
</dbReference>
<dbReference type="EC" id="2.1.1.79" evidence="7"/>
<dbReference type="Pfam" id="PF02353">
    <property type="entry name" value="CMAS"/>
    <property type="match status" value="1"/>
</dbReference>
<dbReference type="Proteomes" id="UP000198406">
    <property type="component" value="Unassembled WGS sequence"/>
</dbReference>
<accession>A0A1Z5JB97</accession>
<comment type="similarity">
    <text evidence="1">Belongs to the CFA/CMAS family.</text>
</comment>
<feature type="transmembrane region" description="Helical" evidence="6">
    <location>
        <begin position="16"/>
        <end position="37"/>
    </location>
</feature>
<dbReference type="PANTHER" id="PTHR43667:SF1">
    <property type="entry name" value="CYCLOPROPANE-FATTY-ACYL-PHOSPHOLIPID SYNTHASE"/>
    <property type="match status" value="1"/>
</dbReference>
<dbReference type="InterPro" id="IPR003333">
    <property type="entry name" value="CMAS"/>
</dbReference>
<gene>
    <name evidence="7" type="ORF">FisN_7Lh369</name>
</gene>
<keyword evidence="3 7" id="KW-0808">Transferase</keyword>
<organism evidence="7 8">
    <name type="scientific">Fistulifera solaris</name>
    <name type="common">Oleaginous diatom</name>
    <dbReference type="NCBI Taxonomy" id="1519565"/>
    <lineage>
        <taxon>Eukaryota</taxon>
        <taxon>Sar</taxon>
        <taxon>Stramenopiles</taxon>
        <taxon>Ochrophyta</taxon>
        <taxon>Bacillariophyta</taxon>
        <taxon>Bacillariophyceae</taxon>
        <taxon>Bacillariophycidae</taxon>
        <taxon>Naviculales</taxon>
        <taxon>Naviculaceae</taxon>
        <taxon>Fistulifera</taxon>
    </lineage>
</organism>
<evidence type="ECO:0000256" key="6">
    <source>
        <dbReference type="SAM" id="Phobius"/>
    </source>
</evidence>
<keyword evidence="8" id="KW-1185">Reference proteome</keyword>
<dbReference type="OrthoDB" id="412182at2759"/>
<keyword evidence="6" id="KW-0472">Membrane</keyword>
<evidence type="ECO:0000256" key="3">
    <source>
        <dbReference type="ARBA" id="ARBA00022679"/>
    </source>
</evidence>
<sequence length="418" mass="47648">MIKTIAHEVAYWTSCLVIAAALAVFRTVVFLLPVSFLKKVFTAKMEKLGVLVTNGPKALGFDKNKYTAEMVIHSDAFYKHLGDGPLLHVMGDTYMDGLWTDFDESKVQEAILLKAPMRSHPMGPLWEWNHVARNQQTVKLSKRVAEEHYDLGNDLYAAFLDETMTYTCAYWKPDTRTLKDAQIAKLDLIARKLKLKPGLKVLEIGCGFGGAAKYMAENYGVSVVGYNISVEQVKIARERTKGLPIEIRVEDYRNANEKFDRIFSVGFFEAVGSHNFRAYFEVCDRCLKEDGIMLLHTITCSTTRMLRAGGWLNKYIFPGGELPFTYELVTEADPMFRVEDMHNMGDSYAKTLKVWNDNFNRAWPELKPKYDSYFGGKFKRCWNNYLQVCRACFDAGSVSLIQVVYTRDGVKGGYICER</sequence>
<reference evidence="7 8" key="1">
    <citation type="journal article" date="2015" name="Plant Cell">
        <title>Oil accumulation by the oleaginous diatom Fistulifera solaris as revealed by the genome and transcriptome.</title>
        <authorList>
            <person name="Tanaka T."/>
            <person name="Maeda Y."/>
            <person name="Veluchamy A."/>
            <person name="Tanaka M."/>
            <person name="Abida H."/>
            <person name="Marechal E."/>
            <person name="Bowler C."/>
            <person name="Muto M."/>
            <person name="Sunaga Y."/>
            <person name="Tanaka M."/>
            <person name="Yoshino T."/>
            <person name="Taniguchi T."/>
            <person name="Fukuda Y."/>
            <person name="Nemoto M."/>
            <person name="Matsumoto M."/>
            <person name="Wong P.S."/>
            <person name="Aburatani S."/>
            <person name="Fujibuchi W."/>
        </authorList>
    </citation>
    <scope>NUCLEOTIDE SEQUENCE [LARGE SCALE GENOMIC DNA]</scope>
    <source>
        <strain evidence="7 8">JPCC DA0580</strain>
    </source>
</reference>
<dbReference type="CDD" id="cd02440">
    <property type="entry name" value="AdoMet_MTases"/>
    <property type="match status" value="1"/>
</dbReference>
<dbReference type="PANTHER" id="PTHR43667">
    <property type="entry name" value="CYCLOPROPANE-FATTY-ACYL-PHOSPHOLIPID SYNTHASE"/>
    <property type="match status" value="1"/>
</dbReference>
<dbReference type="SUPFAM" id="SSF53335">
    <property type="entry name" value="S-adenosyl-L-methionine-dependent methyltransferases"/>
    <property type="match status" value="1"/>
</dbReference>
<evidence type="ECO:0000256" key="4">
    <source>
        <dbReference type="ARBA" id="ARBA00022691"/>
    </source>
</evidence>
<dbReference type="GO" id="GO:0008610">
    <property type="term" value="P:lipid biosynthetic process"/>
    <property type="evidence" value="ECO:0007669"/>
    <property type="project" value="InterPro"/>
</dbReference>
<dbReference type="GO" id="GO:0008825">
    <property type="term" value="F:cyclopropane-fatty-acyl-phospholipid synthase activity"/>
    <property type="evidence" value="ECO:0007669"/>
    <property type="project" value="UniProtKB-EC"/>
</dbReference>
<evidence type="ECO:0000256" key="2">
    <source>
        <dbReference type="ARBA" id="ARBA00022603"/>
    </source>
</evidence>
<dbReference type="InterPro" id="IPR050723">
    <property type="entry name" value="CFA/CMAS"/>
</dbReference>
<keyword evidence="6" id="KW-1133">Transmembrane helix</keyword>
<name>A0A1Z5JB97_FISSO</name>
<evidence type="ECO:0000256" key="1">
    <source>
        <dbReference type="ARBA" id="ARBA00010815"/>
    </source>
</evidence>
<dbReference type="EMBL" id="BDSP01000039">
    <property type="protein sequence ID" value="GAX11270.1"/>
    <property type="molecule type" value="Genomic_DNA"/>
</dbReference>
<dbReference type="Gene3D" id="3.40.50.150">
    <property type="entry name" value="Vaccinia Virus protein VP39"/>
    <property type="match status" value="1"/>
</dbReference>
<comment type="caution">
    <text evidence="7">The sequence shown here is derived from an EMBL/GenBank/DDBJ whole genome shotgun (WGS) entry which is preliminary data.</text>
</comment>
<keyword evidence="6" id="KW-0812">Transmembrane</keyword>
<dbReference type="AlphaFoldDB" id="A0A1Z5JB97"/>
<protein>
    <submittedName>
        <fullName evidence="7">Cyclopropane-fatty-acyl-phospholipid synthase</fullName>
        <ecNumber evidence="7">2.1.1.79</ecNumber>
    </submittedName>
</protein>
<dbReference type="InParanoid" id="A0A1Z5JB97"/>
<evidence type="ECO:0000313" key="7">
    <source>
        <dbReference type="EMBL" id="GAX11270.1"/>
    </source>
</evidence>
<dbReference type="InterPro" id="IPR029063">
    <property type="entry name" value="SAM-dependent_MTases_sf"/>
</dbReference>
<keyword evidence="5" id="KW-0443">Lipid metabolism</keyword>
<evidence type="ECO:0000313" key="8">
    <source>
        <dbReference type="Proteomes" id="UP000198406"/>
    </source>
</evidence>